<proteinExistence type="predicted"/>
<organism evidence="1 2">
    <name type="scientific">Aggregatibacter aphrophilus</name>
    <name type="common">Haemophilus aphrophilus</name>
    <dbReference type="NCBI Taxonomy" id="732"/>
    <lineage>
        <taxon>Bacteria</taxon>
        <taxon>Pseudomonadati</taxon>
        <taxon>Pseudomonadota</taxon>
        <taxon>Gammaproteobacteria</taxon>
        <taxon>Pasteurellales</taxon>
        <taxon>Pasteurellaceae</taxon>
        <taxon>Aggregatibacter</taxon>
    </lineage>
</organism>
<dbReference type="RefSeq" id="WP_005704679.1">
    <property type="nucleotide sequence ID" value="NZ_MAQF01000004.1"/>
</dbReference>
<name>A0A336NJ09_AGGAP</name>
<dbReference type="Pfam" id="PF14131">
    <property type="entry name" value="DUF4298"/>
    <property type="match status" value="1"/>
</dbReference>
<dbReference type="InterPro" id="IPR025384">
    <property type="entry name" value="DUF4298"/>
</dbReference>
<sequence length="105" mass="12404">MLSKERLQHIAEMEDILNQSEVFLAEAEQFLQKWQDFLPKMEALERYYFDGNWSEDYVAYEQGEIPPDFPCGVLGEDPVFNASVMQRELAVQWLKLICRILDNNK</sequence>
<dbReference type="GeneID" id="49635661"/>
<accession>A0A336NJ09</accession>
<evidence type="ECO:0008006" key="3">
    <source>
        <dbReference type="Google" id="ProtNLM"/>
    </source>
</evidence>
<protein>
    <recommendedName>
        <fullName evidence="3">DUF4298 domain-containing protein</fullName>
    </recommendedName>
</protein>
<gene>
    <name evidence="1" type="ORF">NCTC5908_02698</name>
</gene>
<evidence type="ECO:0000313" key="1">
    <source>
        <dbReference type="EMBL" id="SSZ30857.1"/>
    </source>
</evidence>
<evidence type="ECO:0000313" key="2">
    <source>
        <dbReference type="Proteomes" id="UP000253728"/>
    </source>
</evidence>
<dbReference type="EMBL" id="UFSP01000005">
    <property type="protein sequence ID" value="SSZ30857.1"/>
    <property type="molecule type" value="Genomic_DNA"/>
</dbReference>
<dbReference type="Proteomes" id="UP000253728">
    <property type="component" value="Unassembled WGS sequence"/>
</dbReference>
<dbReference type="AlphaFoldDB" id="A0A336NJ09"/>
<reference evidence="1 2" key="1">
    <citation type="submission" date="2018-06" db="EMBL/GenBank/DDBJ databases">
        <authorList>
            <consortium name="Pathogen Informatics"/>
            <person name="Doyle S."/>
        </authorList>
    </citation>
    <scope>NUCLEOTIDE SEQUENCE [LARGE SCALE GENOMIC DNA]</scope>
    <source>
        <strain evidence="1 2">NCTC5908</strain>
    </source>
</reference>